<sequence length="367" mass="38952">MSSSSGTVFGDACPLTVSPAQLRSLLPTSSGLTVLDASWHMPGSSRNPRAEWRALRIPGAQFLDLDEVASAHTLGLKHMMPSPETFAKACEDFGVSPDSHVVIYDSHGIFSSPRALYMFRAFGHARSSILDGGLPAWIAYGCPTETGDPLPVESAAYPAPQLDTKVVKSYEQVVANSRFNPANEPLADLVLDARSKDRYLGTAPEPRAGLSSGHIPYAFSLPFTAFLDTRPMPSPPPATAQPLPAGSSIPALGAHPPDATPRDPIPDPPALTLESFPASLPKQYATLKPTTQILDVLRESLGPDFAGEVLEGKRGVTASCGSGMTAGVLWLGLQAIGATEVGIYDESWTGYAMRKESKITKGEEKRA</sequence>
<dbReference type="GO" id="GO:0004792">
    <property type="term" value="F:thiosulfate-cyanide sulfurtransferase activity"/>
    <property type="evidence" value="ECO:0007669"/>
    <property type="project" value="TreeGrafter"/>
</dbReference>
<dbReference type="PROSITE" id="PS00435">
    <property type="entry name" value="PEROXIDASE_1"/>
    <property type="match status" value="1"/>
</dbReference>
<dbReference type="EMBL" id="KZ110591">
    <property type="protein sequence ID" value="OSX67745.1"/>
    <property type="molecule type" value="Genomic_DNA"/>
</dbReference>
<organism evidence="5 6">
    <name type="scientific">Postia placenta MAD-698-R-SB12</name>
    <dbReference type="NCBI Taxonomy" id="670580"/>
    <lineage>
        <taxon>Eukaryota</taxon>
        <taxon>Fungi</taxon>
        <taxon>Dikarya</taxon>
        <taxon>Basidiomycota</taxon>
        <taxon>Agaricomycotina</taxon>
        <taxon>Agaricomycetes</taxon>
        <taxon>Polyporales</taxon>
        <taxon>Adustoporiaceae</taxon>
        <taxon>Rhodonia</taxon>
    </lineage>
</organism>
<feature type="domain" description="Rhodanese" evidence="4">
    <location>
        <begin position="189"/>
        <end position="360"/>
    </location>
</feature>
<name>A0A1X6NGI4_9APHY</name>
<evidence type="ECO:0000256" key="1">
    <source>
        <dbReference type="ARBA" id="ARBA00022679"/>
    </source>
</evidence>
<gene>
    <name evidence="5" type="ORF">POSPLADRAFT_1051871</name>
</gene>
<keyword evidence="2" id="KW-0677">Repeat</keyword>
<dbReference type="Pfam" id="PF00581">
    <property type="entry name" value="Rhodanese"/>
    <property type="match status" value="1"/>
</dbReference>
<proteinExistence type="predicted"/>
<keyword evidence="6" id="KW-1185">Reference proteome</keyword>
<feature type="domain" description="Rhodanese" evidence="4">
    <location>
        <begin position="28"/>
        <end position="146"/>
    </location>
</feature>
<dbReference type="SMART" id="SM00450">
    <property type="entry name" value="RHOD"/>
    <property type="match status" value="2"/>
</dbReference>
<dbReference type="GO" id="GO:0005739">
    <property type="term" value="C:mitochondrion"/>
    <property type="evidence" value="ECO:0007669"/>
    <property type="project" value="TreeGrafter"/>
</dbReference>
<dbReference type="InterPro" id="IPR019793">
    <property type="entry name" value="Peroxidases_heam-ligand_BS"/>
</dbReference>
<dbReference type="AlphaFoldDB" id="A0A1X6NGI4"/>
<evidence type="ECO:0000256" key="2">
    <source>
        <dbReference type="ARBA" id="ARBA00022737"/>
    </source>
</evidence>
<dbReference type="InterPro" id="IPR045078">
    <property type="entry name" value="TST/MPST-like"/>
</dbReference>
<evidence type="ECO:0000256" key="3">
    <source>
        <dbReference type="SAM" id="MobiDB-lite"/>
    </source>
</evidence>
<dbReference type="SUPFAM" id="SSF52821">
    <property type="entry name" value="Rhodanese/Cell cycle control phosphatase"/>
    <property type="match status" value="3"/>
</dbReference>
<dbReference type="GeneID" id="36325164"/>
<dbReference type="RefSeq" id="XP_024344539.1">
    <property type="nucleotide sequence ID" value="XM_024480214.1"/>
</dbReference>
<dbReference type="InterPro" id="IPR001763">
    <property type="entry name" value="Rhodanese-like_dom"/>
</dbReference>
<feature type="region of interest" description="Disordered" evidence="3">
    <location>
        <begin position="230"/>
        <end position="273"/>
    </location>
</feature>
<dbReference type="Gene3D" id="3.40.250.10">
    <property type="entry name" value="Rhodanese-like domain"/>
    <property type="match status" value="2"/>
</dbReference>
<evidence type="ECO:0000313" key="5">
    <source>
        <dbReference type="EMBL" id="OSX67745.1"/>
    </source>
</evidence>
<dbReference type="CDD" id="cd01448">
    <property type="entry name" value="TST_Repeat_1"/>
    <property type="match status" value="1"/>
</dbReference>
<dbReference type="Proteomes" id="UP000194127">
    <property type="component" value="Unassembled WGS sequence"/>
</dbReference>
<reference evidence="5 6" key="1">
    <citation type="submission" date="2017-04" db="EMBL/GenBank/DDBJ databases">
        <title>Genome Sequence of the Model Brown-Rot Fungus Postia placenta SB12.</title>
        <authorList>
            <consortium name="DOE Joint Genome Institute"/>
            <person name="Gaskell J."/>
            <person name="Kersten P."/>
            <person name="Larrondo L.F."/>
            <person name="Canessa P."/>
            <person name="Martinez D."/>
            <person name="Hibbett D."/>
            <person name="Schmoll M."/>
            <person name="Kubicek C.P."/>
            <person name="Martinez A.T."/>
            <person name="Yadav J."/>
            <person name="Master E."/>
            <person name="Magnuson J.K."/>
            <person name="James T."/>
            <person name="Yaver D."/>
            <person name="Berka R."/>
            <person name="Labutti K."/>
            <person name="Lipzen A."/>
            <person name="Aerts A."/>
            <person name="Barry K."/>
            <person name="Henrissat B."/>
            <person name="Blanchette R."/>
            <person name="Grigoriev I."/>
            <person name="Cullen D."/>
        </authorList>
    </citation>
    <scope>NUCLEOTIDE SEQUENCE [LARGE SCALE GENOMIC DNA]</scope>
    <source>
        <strain evidence="5 6">MAD-698-R-SB12</strain>
    </source>
</reference>
<evidence type="ECO:0000313" key="6">
    <source>
        <dbReference type="Proteomes" id="UP000194127"/>
    </source>
</evidence>
<dbReference type="STRING" id="670580.A0A1X6NGI4"/>
<accession>A0A1X6NGI4</accession>
<dbReference type="PROSITE" id="PS50206">
    <property type="entry name" value="RHODANESE_3"/>
    <property type="match status" value="2"/>
</dbReference>
<dbReference type="PANTHER" id="PTHR11364">
    <property type="entry name" value="THIOSULFATE SULFERTANSFERASE"/>
    <property type="match status" value="1"/>
</dbReference>
<dbReference type="InterPro" id="IPR036873">
    <property type="entry name" value="Rhodanese-like_dom_sf"/>
</dbReference>
<protein>
    <recommendedName>
        <fullName evidence="4">Rhodanese domain-containing protein</fullName>
    </recommendedName>
</protein>
<keyword evidence="1" id="KW-0808">Transferase</keyword>
<evidence type="ECO:0000259" key="4">
    <source>
        <dbReference type="PROSITE" id="PS50206"/>
    </source>
</evidence>
<dbReference type="OrthoDB" id="270167at2759"/>
<dbReference type="PANTHER" id="PTHR11364:SF27">
    <property type="entry name" value="SULFURTRANSFERASE"/>
    <property type="match status" value="1"/>
</dbReference>